<dbReference type="Proteomes" id="UP000240493">
    <property type="component" value="Unassembled WGS sequence"/>
</dbReference>
<feature type="chain" id="PRO_5015735780" evidence="1">
    <location>
        <begin position="20"/>
        <end position="54"/>
    </location>
</feature>
<organism evidence="2 3">
    <name type="scientific">Trichoderma asperellum (strain ATCC 204424 / CBS 433.97 / NBRC 101777)</name>
    <dbReference type="NCBI Taxonomy" id="1042311"/>
    <lineage>
        <taxon>Eukaryota</taxon>
        <taxon>Fungi</taxon>
        <taxon>Dikarya</taxon>
        <taxon>Ascomycota</taxon>
        <taxon>Pezizomycotina</taxon>
        <taxon>Sordariomycetes</taxon>
        <taxon>Hypocreomycetidae</taxon>
        <taxon>Hypocreales</taxon>
        <taxon>Hypocreaceae</taxon>
        <taxon>Trichoderma</taxon>
    </lineage>
</organism>
<evidence type="ECO:0000313" key="3">
    <source>
        <dbReference type="Proteomes" id="UP000240493"/>
    </source>
</evidence>
<accession>A0A2T3ZGP3</accession>
<sequence length="54" mass="5739">MQTAFFFALLSTAVSFAAASIVITPVFEDQIVQKQPGDCFFGVVTPQGCAPQRG</sequence>
<keyword evidence="1" id="KW-0732">Signal</keyword>
<name>A0A2T3ZGP3_TRIA4</name>
<protein>
    <submittedName>
        <fullName evidence="2">Uncharacterized protein</fullName>
    </submittedName>
</protein>
<dbReference type="EMBL" id="KZ679258">
    <property type="protein sequence ID" value="PTB43966.1"/>
    <property type="molecule type" value="Genomic_DNA"/>
</dbReference>
<gene>
    <name evidence="2" type="ORF">M441DRAFT_160598</name>
</gene>
<evidence type="ECO:0000313" key="2">
    <source>
        <dbReference type="EMBL" id="PTB43966.1"/>
    </source>
</evidence>
<evidence type="ECO:0000256" key="1">
    <source>
        <dbReference type="SAM" id="SignalP"/>
    </source>
</evidence>
<keyword evidence="3" id="KW-1185">Reference proteome</keyword>
<dbReference type="OrthoDB" id="5144659at2759"/>
<proteinExistence type="predicted"/>
<reference evidence="2 3" key="1">
    <citation type="submission" date="2016-07" db="EMBL/GenBank/DDBJ databases">
        <title>Multiple horizontal gene transfer events from other fungi enriched the ability of initially mycotrophic Trichoderma (Ascomycota) to feed on dead plant biomass.</title>
        <authorList>
            <consortium name="DOE Joint Genome Institute"/>
            <person name="Aerts A."/>
            <person name="Atanasova L."/>
            <person name="Chenthamara K."/>
            <person name="Zhang J."/>
            <person name="Grujic M."/>
            <person name="Henrissat B."/>
            <person name="Kuo A."/>
            <person name="Salamov A."/>
            <person name="Lipzen A."/>
            <person name="Labutti K."/>
            <person name="Barry K."/>
            <person name="Miao Y."/>
            <person name="Rahimi M.J."/>
            <person name="Shen Q."/>
            <person name="Grigoriev I.V."/>
            <person name="Kubicek C.P."/>
            <person name="Druzhinina I.S."/>
        </authorList>
    </citation>
    <scope>NUCLEOTIDE SEQUENCE [LARGE SCALE GENOMIC DNA]</scope>
    <source>
        <strain evidence="2 3">CBS 433.97</strain>
    </source>
</reference>
<feature type="signal peptide" evidence="1">
    <location>
        <begin position="1"/>
        <end position="19"/>
    </location>
</feature>
<dbReference type="AlphaFoldDB" id="A0A2T3ZGP3"/>